<sequence length="108" mass="11467">MRKEMVKSCLIVAGAISLISGCHYSQAYSEGQGNAVSVTAVNDNSWRAYIVGDGVINIGGHQVEKMGHTVTLNGKVVASDASGKRVDATYSDSVLTLNIGQKAYTFHF</sequence>
<dbReference type="RefSeq" id="WP_188796127.1">
    <property type="nucleotide sequence ID" value="NZ_BMIZ01000001.1"/>
</dbReference>
<dbReference type="Proteomes" id="UP000663181">
    <property type="component" value="Chromosome"/>
</dbReference>
<evidence type="ECO:0000313" key="2">
    <source>
        <dbReference type="Proteomes" id="UP000663181"/>
    </source>
</evidence>
<evidence type="ECO:0008006" key="3">
    <source>
        <dbReference type="Google" id="ProtNLM"/>
    </source>
</evidence>
<organism evidence="1 2">
    <name type="scientific">Dyella caseinilytica</name>
    <dbReference type="NCBI Taxonomy" id="1849581"/>
    <lineage>
        <taxon>Bacteria</taxon>
        <taxon>Pseudomonadati</taxon>
        <taxon>Pseudomonadota</taxon>
        <taxon>Gammaproteobacteria</taxon>
        <taxon>Lysobacterales</taxon>
        <taxon>Rhodanobacteraceae</taxon>
        <taxon>Dyella</taxon>
    </lineage>
</organism>
<name>A0ABX7GXB5_9GAMM</name>
<gene>
    <name evidence="1" type="ORF">ISN74_21015</name>
</gene>
<reference evidence="1 2" key="1">
    <citation type="submission" date="2020-10" db="EMBL/GenBank/DDBJ databases">
        <title>Phylogeny of dyella-like bacteria.</title>
        <authorList>
            <person name="Fu J."/>
        </authorList>
    </citation>
    <scope>NUCLEOTIDE SEQUENCE [LARGE SCALE GENOMIC DNA]</scope>
    <source>
        <strain evidence="1 2">DHOB09</strain>
    </source>
</reference>
<dbReference type="EMBL" id="CP064030">
    <property type="protein sequence ID" value="QRN53840.1"/>
    <property type="molecule type" value="Genomic_DNA"/>
</dbReference>
<evidence type="ECO:0000313" key="1">
    <source>
        <dbReference type="EMBL" id="QRN53840.1"/>
    </source>
</evidence>
<protein>
    <recommendedName>
        <fullName evidence="3">Lipoprotein</fullName>
    </recommendedName>
</protein>
<keyword evidence="2" id="KW-1185">Reference proteome</keyword>
<dbReference type="PROSITE" id="PS51257">
    <property type="entry name" value="PROKAR_LIPOPROTEIN"/>
    <property type="match status" value="1"/>
</dbReference>
<proteinExistence type="predicted"/>
<accession>A0ABX7GXB5</accession>